<evidence type="ECO:0000256" key="4">
    <source>
        <dbReference type="ARBA" id="ARBA00022741"/>
    </source>
</evidence>
<dbReference type="GO" id="GO:0003677">
    <property type="term" value="F:DNA binding"/>
    <property type="evidence" value="ECO:0007669"/>
    <property type="project" value="UniProtKB-UniRule"/>
</dbReference>
<keyword evidence="7 12" id="KW-0862">Zinc</keyword>
<accession>E0XZ70</accession>
<evidence type="ECO:0000256" key="8">
    <source>
        <dbReference type="ARBA" id="ARBA00022840"/>
    </source>
</evidence>
<feature type="binding site" evidence="12">
    <location>
        <position position="366"/>
    </location>
    <ligand>
        <name>Zn(2+)</name>
        <dbReference type="ChEBI" id="CHEBI:29105"/>
        <label>1</label>
    </ligand>
</feature>
<keyword evidence="2 12" id="KW-0235">DNA replication</keyword>
<evidence type="ECO:0000256" key="12">
    <source>
        <dbReference type="HAMAP-Rule" id="MF_00983"/>
    </source>
</evidence>
<dbReference type="FunFam" id="3.40.50.300:FF:000489">
    <property type="entry name" value="Primosome assembly protein PriA"/>
    <property type="match status" value="1"/>
</dbReference>
<keyword evidence="1 12" id="KW-0639">Primosome</keyword>
<keyword evidence="5 12" id="KW-0378">Hydrolase</keyword>
<dbReference type="Gene3D" id="3.40.1440.60">
    <property type="entry name" value="PriA, 3(prime) DNA-binding domain"/>
    <property type="match status" value="1"/>
</dbReference>
<feature type="binding site" evidence="12">
    <location>
        <position position="403"/>
    </location>
    <ligand>
        <name>Zn(2+)</name>
        <dbReference type="ChEBI" id="CHEBI:29105"/>
        <label>1</label>
    </ligand>
</feature>
<feature type="binding site" evidence="12">
    <location>
        <position position="390"/>
    </location>
    <ligand>
        <name>Zn(2+)</name>
        <dbReference type="ChEBI" id="CHEBI:29105"/>
        <label>2</label>
    </ligand>
</feature>
<organism evidence="15">
    <name type="scientific">uncultured bacterium EB000_36F02</name>
    <dbReference type="NCBI Taxonomy" id="710810"/>
    <lineage>
        <taxon>Bacteria</taxon>
        <taxon>environmental samples</taxon>
    </lineage>
</organism>
<dbReference type="Pfam" id="PF18319">
    <property type="entry name" value="Zn_ribbon_PriA"/>
    <property type="match status" value="1"/>
</dbReference>
<keyword evidence="6 12" id="KW-0347">Helicase</keyword>
<keyword evidence="9 12" id="KW-0238">DNA-binding</keyword>
<dbReference type="GO" id="GO:0043138">
    <property type="term" value="F:3'-5' DNA helicase activity"/>
    <property type="evidence" value="ECO:0007669"/>
    <property type="project" value="UniProtKB-EC"/>
</dbReference>
<evidence type="ECO:0000256" key="11">
    <source>
        <dbReference type="ARBA" id="ARBA00048988"/>
    </source>
</evidence>
<dbReference type="InterPro" id="IPR041222">
    <property type="entry name" value="PriA_3primeBD"/>
</dbReference>
<evidence type="ECO:0000256" key="5">
    <source>
        <dbReference type="ARBA" id="ARBA00022801"/>
    </source>
</evidence>
<dbReference type="Pfam" id="PF17764">
    <property type="entry name" value="PriA_3primeBD"/>
    <property type="match status" value="1"/>
</dbReference>
<evidence type="ECO:0000256" key="6">
    <source>
        <dbReference type="ARBA" id="ARBA00022806"/>
    </source>
</evidence>
<comment type="caution">
    <text evidence="12">Lacks conserved residue(s) required for the propagation of feature annotation.</text>
</comment>
<dbReference type="InterPro" id="IPR001650">
    <property type="entry name" value="Helicase_C-like"/>
</dbReference>
<reference evidence="15" key="1">
    <citation type="journal article" date="2011" name="Environ. Microbiol.">
        <title>Time-series analyses of Monterey Bay coastal microbial picoplankton using a 'genome proxy' microarray.</title>
        <authorList>
            <person name="Rich V.I."/>
            <person name="Pham V.D."/>
            <person name="Eppley J."/>
            <person name="Shi Y."/>
            <person name="DeLong E.F."/>
        </authorList>
    </citation>
    <scope>NUCLEOTIDE SEQUENCE</scope>
</reference>
<dbReference type="GO" id="GO:0006302">
    <property type="term" value="P:double-strand break repair"/>
    <property type="evidence" value="ECO:0007669"/>
    <property type="project" value="InterPro"/>
</dbReference>
<dbReference type="SUPFAM" id="SSF52540">
    <property type="entry name" value="P-loop containing nucleoside triphosphate hydrolases"/>
    <property type="match status" value="2"/>
</dbReference>
<dbReference type="InterPro" id="IPR041236">
    <property type="entry name" value="PriA_C"/>
</dbReference>
<dbReference type="PANTHER" id="PTHR30580">
    <property type="entry name" value="PRIMOSOMAL PROTEIN N"/>
    <property type="match status" value="1"/>
</dbReference>
<dbReference type="Gene3D" id="3.40.50.300">
    <property type="entry name" value="P-loop containing nucleotide triphosphate hydrolases"/>
    <property type="match status" value="2"/>
</dbReference>
<evidence type="ECO:0000256" key="10">
    <source>
        <dbReference type="ARBA" id="ARBA00023235"/>
    </source>
</evidence>
<evidence type="ECO:0000256" key="3">
    <source>
        <dbReference type="ARBA" id="ARBA00022723"/>
    </source>
</evidence>
<evidence type="ECO:0000259" key="13">
    <source>
        <dbReference type="PROSITE" id="PS51192"/>
    </source>
</evidence>
<protein>
    <recommendedName>
        <fullName evidence="12">Replication restart protein PriA</fullName>
    </recommendedName>
    <alternativeName>
        <fullName evidence="12">ATP-dependent DNA helicase PriA</fullName>
        <ecNumber evidence="12">5.6.2.4</ecNumber>
    </alternativeName>
    <alternativeName>
        <fullName evidence="12">DNA 3'-5' helicase PriA</fullName>
    </alternativeName>
</protein>
<sequence>MKVPILLPNIFNHPFTYESSDLNLKIGDYVIVPFGKSKITGVVWNQFEKDTKKKYVIKKVIEKLKIPSLKKTTIEFLNWFSEYNIVPKGMALKLLLLSSSAIEKFPKKKYELFKSQLKNNNIKLSKDQKISLKKMNEYNEKFRVHVLQGTTGSGKTMVYFEALKQLIKKGFQGLVMLPEIGLTGQFEKKFVEFFGFKPAVWHSGVSKKNKEIIWSGITNGEIKAVIGARSSLFLPFKKLGLIIVDEEYDQSYKQDEGVIYNARDMAISRASFENIPVNLITAVPSIETYDNIKKGKYSFSKLDKRYQDASLPNYEIINLNNTKLEAQSWLSKEIIQKVNLHLERKDQILFFLNRRGFSPYVLCKKCLKSYSCPNCSINLVYHKHKQNLLCHYCGYKAKLDRACNKEGACDFAFSGPGVERILEEVKKKFPTKKSIIFSSDTMNKKSSSEILEKILNNEIQILIGTQLISKGFHFPSLNCIVVIDIDLSSQGHDLRGAEKNLQLYHQLSGRAGRTGKPATVYFQTYNLNTKMISDITNKNPDIFLNKELEVRKLNNLPPFQRFVALIITGNKENFLEQEAIKFKNFIQNSVEGKVLGPVSAPIFRLKRKFRVRLLIRGKKSLKVQNSLANVISKYKFPSGIKLTVDVDPINFN</sequence>
<dbReference type="Pfam" id="PF00270">
    <property type="entry name" value="DEAD"/>
    <property type="match status" value="1"/>
</dbReference>
<dbReference type="AlphaFoldDB" id="E0XZ70"/>
<comment type="similarity">
    <text evidence="12">Belongs to the helicase family. PriA subfamily.</text>
</comment>
<dbReference type="PROSITE" id="PS51192">
    <property type="entry name" value="HELICASE_ATP_BIND_1"/>
    <property type="match status" value="1"/>
</dbReference>
<dbReference type="EMBL" id="GU474931">
    <property type="protein sequence ID" value="ADI19711.1"/>
    <property type="molecule type" value="Genomic_DNA"/>
</dbReference>
<dbReference type="NCBIfam" id="TIGR00595">
    <property type="entry name" value="priA"/>
    <property type="match status" value="1"/>
</dbReference>
<keyword evidence="10 12" id="KW-0413">Isomerase</keyword>
<dbReference type="SMART" id="SM00490">
    <property type="entry name" value="HELICc"/>
    <property type="match status" value="1"/>
</dbReference>
<dbReference type="GO" id="GO:0006269">
    <property type="term" value="P:DNA replication, synthesis of primer"/>
    <property type="evidence" value="ECO:0007669"/>
    <property type="project" value="UniProtKB-KW"/>
</dbReference>
<evidence type="ECO:0000313" key="15">
    <source>
        <dbReference type="EMBL" id="ADI19711.1"/>
    </source>
</evidence>
<dbReference type="InterPro" id="IPR005259">
    <property type="entry name" value="PriA"/>
</dbReference>
<comment type="subunit">
    <text evidence="12">Component of the replication restart primosome.</text>
</comment>
<keyword evidence="3 12" id="KW-0479">Metal-binding</keyword>
<dbReference type="GO" id="GO:1990077">
    <property type="term" value="C:primosome complex"/>
    <property type="evidence" value="ECO:0007669"/>
    <property type="project" value="UniProtKB-UniRule"/>
</dbReference>
<evidence type="ECO:0000256" key="7">
    <source>
        <dbReference type="ARBA" id="ARBA00022833"/>
    </source>
</evidence>
<dbReference type="Pfam" id="PF00271">
    <property type="entry name" value="Helicase_C"/>
    <property type="match status" value="1"/>
</dbReference>
<comment type="catalytic activity">
    <reaction evidence="11 12">
        <text>ATP + H2O = ADP + phosphate + H(+)</text>
        <dbReference type="Rhea" id="RHEA:13065"/>
        <dbReference type="ChEBI" id="CHEBI:15377"/>
        <dbReference type="ChEBI" id="CHEBI:15378"/>
        <dbReference type="ChEBI" id="CHEBI:30616"/>
        <dbReference type="ChEBI" id="CHEBI:43474"/>
        <dbReference type="ChEBI" id="CHEBI:456216"/>
        <dbReference type="EC" id="5.6.2.4"/>
    </reaction>
</comment>
<comment type="function">
    <text evidence="12">Initiates the restart of stalled replication forks, which reloads the replicative helicase on sites other than the origin of replication. Recognizes and binds to abandoned replication forks and remodels them to uncover a helicase loading site. Promotes assembly of the primosome at these replication forks.</text>
</comment>
<evidence type="ECO:0000256" key="9">
    <source>
        <dbReference type="ARBA" id="ARBA00023125"/>
    </source>
</evidence>
<feature type="domain" description="Helicase ATP-binding" evidence="13">
    <location>
        <begin position="136"/>
        <end position="302"/>
    </location>
</feature>
<dbReference type="GO" id="GO:0008270">
    <property type="term" value="F:zinc ion binding"/>
    <property type="evidence" value="ECO:0007669"/>
    <property type="project" value="UniProtKB-UniRule"/>
</dbReference>
<dbReference type="PANTHER" id="PTHR30580:SF0">
    <property type="entry name" value="PRIMOSOMAL PROTEIN N"/>
    <property type="match status" value="1"/>
</dbReference>
<comment type="cofactor">
    <cofactor evidence="12">
        <name>Zn(2+)</name>
        <dbReference type="ChEBI" id="CHEBI:29105"/>
    </cofactor>
    <text evidence="12">Binds 2 zinc ions per subunit.</text>
</comment>
<evidence type="ECO:0000259" key="14">
    <source>
        <dbReference type="PROSITE" id="PS51194"/>
    </source>
</evidence>
<comment type="catalytic activity">
    <reaction evidence="12">
        <text>Couples ATP hydrolysis with the unwinding of duplex DNA by translocating in the 3'-5' direction.</text>
        <dbReference type="EC" id="5.6.2.4"/>
    </reaction>
</comment>
<feature type="binding site" evidence="12">
    <location>
        <position position="393"/>
    </location>
    <ligand>
        <name>Zn(2+)</name>
        <dbReference type="ChEBI" id="CHEBI:29105"/>
        <label>2</label>
    </ligand>
</feature>
<dbReference type="GO" id="GO:0016887">
    <property type="term" value="F:ATP hydrolysis activity"/>
    <property type="evidence" value="ECO:0007669"/>
    <property type="project" value="RHEA"/>
</dbReference>
<dbReference type="InterPro" id="IPR011545">
    <property type="entry name" value="DEAD/DEAH_box_helicase_dom"/>
</dbReference>
<keyword evidence="8 12" id="KW-0067">ATP-binding</keyword>
<dbReference type="InterPro" id="IPR040498">
    <property type="entry name" value="PriA_CRR"/>
</dbReference>
<feature type="binding site" evidence="12">
    <location>
        <position position="372"/>
    </location>
    <ligand>
        <name>Zn(2+)</name>
        <dbReference type="ChEBI" id="CHEBI:29105"/>
        <label>2</label>
    </ligand>
</feature>
<feature type="domain" description="Helicase C-terminal" evidence="14">
    <location>
        <begin position="398"/>
        <end position="554"/>
    </location>
</feature>
<feature type="binding site" evidence="12">
    <location>
        <position position="363"/>
    </location>
    <ligand>
        <name>Zn(2+)</name>
        <dbReference type="ChEBI" id="CHEBI:29105"/>
        <label>1</label>
    </ligand>
</feature>
<dbReference type="GO" id="GO:0006310">
    <property type="term" value="P:DNA recombination"/>
    <property type="evidence" value="ECO:0007669"/>
    <property type="project" value="InterPro"/>
</dbReference>
<keyword evidence="4 12" id="KW-0547">Nucleotide-binding</keyword>
<dbReference type="GO" id="GO:0005524">
    <property type="term" value="F:ATP binding"/>
    <property type="evidence" value="ECO:0007669"/>
    <property type="project" value="UniProtKB-UniRule"/>
</dbReference>
<dbReference type="EC" id="5.6.2.4" evidence="12"/>
<name>E0XZ70_9BACT</name>
<dbReference type="PROSITE" id="PS51194">
    <property type="entry name" value="HELICASE_CTER"/>
    <property type="match status" value="1"/>
</dbReference>
<dbReference type="GO" id="GO:0006270">
    <property type="term" value="P:DNA replication initiation"/>
    <property type="evidence" value="ECO:0007669"/>
    <property type="project" value="TreeGrafter"/>
</dbReference>
<dbReference type="InterPro" id="IPR042115">
    <property type="entry name" value="PriA_3primeBD_sf"/>
</dbReference>
<evidence type="ECO:0000256" key="2">
    <source>
        <dbReference type="ARBA" id="ARBA00022705"/>
    </source>
</evidence>
<proteinExistence type="inferred from homology"/>
<dbReference type="HAMAP" id="MF_00983">
    <property type="entry name" value="PriA"/>
    <property type="match status" value="1"/>
</dbReference>
<evidence type="ECO:0000256" key="1">
    <source>
        <dbReference type="ARBA" id="ARBA00022515"/>
    </source>
</evidence>
<dbReference type="InterPro" id="IPR027417">
    <property type="entry name" value="P-loop_NTPase"/>
</dbReference>
<dbReference type="Pfam" id="PF18074">
    <property type="entry name" value="PriA_C"/>
    <property type="match status" value="1"/>
</dbReference>
<feature type="binding site" evidence="12">
    <location>
        <position position="375"/>
    </location>
    <ligand>
        <name>Zn(2+)</name>
        <dbReference type="ChEBI" id="CHEBI:29105"/>
        <label>2</label>
    </ligand>
</feature>
<dbReference type="SMART" id="SM00487">
    <property type="entry name" value="DEXDc"/>
    <property type="match status" value="1"/>
</dbReference>
<gene>
    <name evidence="12" type="primary">priA</name>
</gene>
<dbReference type="InterPro" id="IPR014001">
    <property type="entry name" value="Helicase_ATP-bd"/>
</dbReference>